<accession>A0A1Q2CQ75</accession>
<dbReference type="GO" id="GO:0016787">
    <property type="term" value="F:hydrolase activity"/>
    <property type="evidence" value="ECO:0007669"/>
    <property type="project" value="UniProtKB-UniRule"/>
</dbReference>
<keyword evidence="8" id="KW-1185">Reference proteome</keyword>
<sequence>MSVFNLPSSKAAKAAGTHLDRDEAHLTLVAGLLDGQVRATKARLADLRLEPAGPGHGALDRDLEIHRLSSRLSVLRRFGLDVCLGRMVPSDGEAPVYVGRIGLTDAEGEPLLIDWRAPAAEPFFAATHADPMGLSSRRRYRWADGRIVDYWDEVFTGDPDSPAALDDQSAFIASLGATRTERMRDVLATIASDQDAIIRSDADGALVVDGGPGTGKTVVALHRAAYLLYEDPRLGSRGGVLVVGPHRPYLRYVADVLPNLGEDGVAIATLADLVPEGADAAQEPDAEVARLKSDARLLGAVEAAVAFYEEPPSDELTVETPWAEVEVDASDWAEAFSSPDPGTPHNEAQVEVWEALLDVLVDKHGVDDDLDASDVRAALATDPDLRVALRRGWPILEPADLVSDLWSVPAYLRRCAPWLTSEERAHLRRAEGSPWTAEDLPMLDAMRRRLGDPGAPEIRHRKAAALAESRAFMDEVVADLLEANDDPESPLPLLNRDSIREALVDEDVAPGVDLDPLAGPFGHVIIDEAQELTDAQWQMVLARCPSRSVTVVGDRAQARRGFPESWDERLRRVGFGSVTERRLNLNYRTPRQVMEAAEPVIRAVLPDANVPDSVREGLPVRGGDADRVSDVVAEWLAGHEDGVAVVVGDPGFPPSERVSVLAPELTKGLEFDLVVLVRPQSFGTGVQGAVDRYVAMTRATGDLVILE</sequence>
<dbReference type="OrthoDB" id="9787585at2"/>
<proteinExistence type="predicted"/>
<dbReference type="AlphaFoldDB" id="A0A1Q2CQ75"/>
<evidence type="ECO:0000256" key="3">
    <source>
        <dbReference type="ARBA" id="ARBA00022806"/>
    </source>
</evidence>
<feature type="binding site" evidence="5">
    <location>
        <begin position="210"/>
        <end position="217"/>
    </location>
    <ligand>
        <name>ATP</name>
        <dbReference type="ChEBI" id="CHEBI:30616"/>
    </ligand>
</feature>
<name>A0A1Q2CQ75_9ACTN</name>
<evidence type="ECO:0000256" key="2">
    <source>
        <dbReference type="ARBA" id="ARBA00022801"/>
    </source>
</evidence>
<gene>
    <name evidence="7" type="ORF">BW730_12925</name>
</gene>
<dbReference type="GO" id="GO:0005524">
    <property type="term" value="F:ATP binding"/>
    <property type="evidence" value="ECO:0007669"/>
    <property type="project" value="UniProtKB-UniRule"/>
</dbReference>
<evidence type="ECO:0000313" key="7">
    <source>
        <dbReference type="EMBL" id="AQP48271.1"/>
    </source>
</evidence>
<dbReference type="KEGG" id="tes:BW730_12925"/>
<evidence type="ECO:0000313" key="8">
    <source>
        <dbReference type="Proteomes" id="UP000188145"/>
    </source>
</evidence>
<evidence type="ECO:0000256" key="1">
    <source>
        <dbReference type="ARBA" id="ARBA00022741"/>
    </source>
</evidence>
<dbReference type="GO" id="GO:0043138">
    <property type="term" value="F:3'-5' DNA helicase activity"/>
    <property type="evidence" value="ECO:0007669"/>
    <property type="project" value="TreeGrafter"/>
</dbReference>
<evidence type="ECO:0000259" key="6">
    <source>
        <dbReference type="PROSITE" id="PS51198"/>
    </source>
</evidence>
<keyword evidence="3 5" id="KW-0347">Helicase</keyword>
<evidence type="ECO:0000256" key="5">
    <source>
        <dbReference type="PROSITE-ProRule" id="PRU00560"/>
    </source>
</evidence>
<dbReference type="STRING" id="1332264.BW730_12925"/>
<keyword evidence="4 5" id="KW-0067">ATP-binding</keyword>
<dbReference type="PANTHER" id="PTHR11070">
    <property type="entry name" value="UVRD / RECB / PCRA DNA HELICASE FAMILY MEMBER"/>
    <property type="match status" value="1"/>
</dbReference>
<dbReference type="EMBL" id="CP019606">
    <property type="protein sequence ID" value="AQP48271.1"/>
    <property type="molecule type" value="Genomic_DNA"/>
</dbReference>
<keyword evidence="2 5" id="KW-0378">Hydrolase</keyword>
<dbReference type="RefSeq" id="WP_077686602.1">
    <property type="nucleotide sequence ID" value="NZ_CP019606.1"/>
</dbReference>
<keyword evidence="1 5" id="KW-0547">Nucleotide-binding</keyword>
<dbReference type="NCBIfam" id="NF041254">
    <property type="entry name" value="motor_HelR"/>
    <property type="match status" value="1"/>
</dbReference>
<dbReference type="GO" id="GO:0003677">
    <property type="term" value="F:DNA binding"/>
    <property type="evidence" value="ECO:0007669"/>
    <property type="project" value="InterPro"/>
</dbReference>
<dbReference type="Gene3D" id="3.40.50.300">
    <property type="entry name" value="P-loop containing nucleotide triphosphate hydrolases"/>
    <property type="match status" value="3"/>
</dbReference>
<dbReference type="GO" id="GO:0005829">
    <property type="term" value="C:cytosol"/>
    <property type="evidence" value="ECO:0007669"/>
    <property type="project" value="TreeGrafter"/>
</dbReference>
<dbReference type="SUPFAM" id="SSF52540">
    <property type="entry name" value="P-loop containing nucleoside triphosphate hydrolases"/>
    <property type="match status" value="1"/>
</dbReference>
<dbReference type="GO" id="GO:0000725">
    <property type="term" value="P:recombinational repair"/>
    <property type="evidence" value="ECO:0007669"/>
    <property type="project" value="TreeGrafter"/>
</dbReference>
<dbReference type="Proteomes" id="UP000188145">
    <property type="component" value="Chromosome"/>
</dbReference>
<reference evidence="8" key="1">
    <citation type="submission" date="2017-02" db="EMBL/GenBank/DDBJ databases">
        <title>Tessaracoccus aquaemaris sp. nov., isolated from the intestine of a Korean rockfish, Sebastes schlegelii, in a marine aquaculture pond.</title>
        <authorList>
            <person name="Tak E.J."/>
            <person name="Bae J.-W."/>
        </authorList>
    </citation>
    <scope>NUCLEOTIDE SEQUENCE [LARGE SCALE GENOMIC DNA]</scope>
    <source>
        <strain evidence="8">NSG39</strain>
    </source>
</reference>
<protein>
    <submittedName>
        <fullName evidence="7">AAA family ATPase</fullName>
    </submittedName>
</protein>
<organism evidence="7 8">
    <name type="scientific">Tessaracoccus aquimaris</name>
    <dbReference type="NCBI Taxonomy" id="1332264"/>
    <lineage>
        <taxon>Bacteria</taxon>
        <taxon>Bacillati</taxon>
        <taxon>Actinomycetota</taxon>
        <taxon>Actinomycetes</taxon>
        <taxon>Propionibacteriales</taxon>
        <taxon>Propionibacteriaceae</taxon>
        <taxon>Tessaracoccus</taxon>
    </lineage>
</organism>
<dbReference type="PANTHER" id="PTHR11070:SF45">
    <property type="entry name" value="DNA 3'-5' HELICASE"/>
    <property type="match status" value="1"/>
</dbReference>
<dbReference type="InterPro" id="IPR014016">
    <property type="entry name" value="UvrD-like_ATP-bd"/>
</dbReference>
<dbReference type="InterPro" id="IPR000212">
    <property type="entry name" value="DNA_helicase_UvrD/REP"/>
</dbReference>
<dbReference type="PROSITE" id="PS51198">
    <property type="entry name" value="UVRD_HELICASE_ATP_BIND"/>
    <property type="match status" value="1"/>
</dbReference>
<evidence type="ECO:0000256" key="4">
    <source>
        <dbReference type="ARBA" id="ARBA00022840"/>
    </source>
</evidence>
<dbReference type="InterPro" id="IPR027417">
    <property type="entry name" value="P-loop_NTPase"/>
</dbReference>
<feature type="domain" description="UvrD-like helicase ATP-binding" evidence="6">
    <location>
        <begin position="189"/>
        <end position="590"/>
    </location>
</feature>